<evidence type="ECO:0000256" key="1">
    <source>
        <dbReference type="SAM" id="MobiDB-lite"/>
    </source>
</evidence>
<reference evidence="2" key="1">
    <citation type="submission" date="2018-02" db="EMBL/GenBank/DDBJ databases">
        <title>Rhizophora mucronata_Transcriptome.</title>
        <authorList>
            <person name="Meera S.P."/>
            <person name="Sreeshan A."/>
            <person name="Augustine A."/>
        </authorList>
    </citation>
    <scope>NUCLEOTIDE SEQUENCE</scope>
    <source>
        <tissue evidence="2">Leaf</tissue>
    </source>
</reference>
<sequence length="67" mass="7666">MSSATGPANVIKHRVYASKPIKFSQKQHINRTKFIGFTVWHATCRCPVQGMKKEEKKKKKRPSPPES</sequence>
<dbReference type="AlphaFoldDB" id="A0A2P2QND5"/>
<protein>
    <submittedName>
        <fullName evidence="2">Uncharacterized protein</fullName>
    </submittedName>
</protein>
<dbReference type="EMBL" id="GGEC01087930">
    <property type="protein sequence ID" value="MBX68414.1"/>
    <property type="molecule type" value="Transcribed_RNA"/>
</dbReference>
<proteinExistence type="predicted"/>
<organism evidence="2">
    <name type="scientific">Rhizophora mucronata</name>
    <name type="common">Asiatic mangrove</name>
    <dbReference type="NCBI Taxonomy" id="61149"/>
    <lineage>
        <taxon>Eukaryota</taxon>
        <taxon>Viridiplantae</taxon>
        <taxon>Streptophyta</taxon>
        <taxon>Embryophyta</taxon>
        <taxon>Tracheophyta</taxon>
        <taxon>Spermatophyta</taxon>
        <taxon>Magnoliopsida</taxon>
        <taxon>eudicotyledons</taxon>
        <taxon>Gunneridae</taxon>
        <taxon>Pentapetalae</taxon>
        <taxon>rosids</taxon>
        <taxon>fabids</taxon>
        <taxon>Malpighiales</taxon>
        <taxon>Rhizophoraceae</taxon>
        <taxon>Rhizophora</taxon>
    </lineage>
</organism>
<feature type="compositionally biased region" description="Basic residues" evidence="1">
    <location>
        <begin position="55"/>
        <end position="67"/>
    </location>
</feature>
<feature type="region of interest" description="Disordered" evidence="1">
    <location>
        <begin position="48"/>
        <end position="67"/>
    </location>
</feature>
<evidence type="ECO:0000313" key="2">
    <source>
        <dbReference type="EMBL" id="MBX68414.1"/>
    </source>
</evidence>
<name>A0A2P2QND5_RHIMU</name>
<accession>A0A2P2QND5</accession>